<proteinExistence type="predicted"/>
<protein>
    <submittedName>
        <fullName evidence="1">Uncharacterized protein</fullName>
    </submittedName>
</protein>
<organism evidence="1 2">
    <name type="scientific">Chryseobacterium oleae</name>
    <dbReference type="NCBI Taxonomy" id="491207"/>
    <lineage>
        <taxon>Bacteria</taxon>
        <taxon>Pseudomonadati</taxon>
        <taxon>Bacteroidota</taxon>
        <taxon>Flavobacteriia</taxon>
        <taxon>Flavobacteriales</taxon>
        <taxon>Weeksellaceae</taxon>
        <taxon>Chryseobacterium group</taxon>
        <taxon>Chryseobacterium</taxon>
    </lineage>
</organism>
<sequence>MELRKEIEPDFTTAEKLYPEVLRLILEYTDYCDEHGDEDHSAYQKLENTLHEMTGKEMSGFNLWEWWEEDGAENLAFDIALPEPIIVEGITKTELSEIVRRLKTFKIPDKEGFKSLFYSHVCFGNGYFHQFLKLNFRTYHVKLFQRNKDKNGNYFEYSHEETTEKLWNGGKYQSDFKSLITSI</sequence>
<dbReference type="OrthoDB" id="5360333at2"/>
<evidence type="ECO:0000313" key="2">
    <source>
        <dbReference type="Proteomes" id="UP000198769"/>
    </source>
</evidence>
<name>A0A1I5D4U3_CHROL</name>
<evidence type="ECO:0000313" key="1">
    <source>
        <dbReference type="EMBL" id="SFN94157.1"/>
    </source>
</evidence>
<keyword evidence="2" id="KW-1185">Reference proteome</keyword>
<dbReference type="EMBL" id="FOVD01000012">
    <property type="protein sequence ID" value="SFN94157.1"/>
    <property type="molecule type" value="Genomic_DNA"/>
</dbReference>
<accession>A0A1I5D4U3</accession>
<reference evidence="2" key="1">
    <citation type="submission" date="2016-10" db="EMBL/GenBank/DDBJ databases">
        <authorList>
            <person name="Varghese N."/>
            <person name="Submissions S."/>
        </authorList>
    </citation>
    <scope>NUCLEOTIDE SEQUENCE [LARGE SCALE GENOMIC DNA]</scope>
    <source>
        <strain evidence="2">DSM 25575</strain>
    </source>
</reference>
<dbReference type="RefSeq" id="WP_090027736.1">
    <property type="nucleotide sequence ID" value="NZ_FOVD01000012.1"/>
</dbReference>
<dbReference type="AlphaFoldDB" id="A0A1I5D4U3"/>
<dbReference type="Proteomes" id="UP000198769">
    <property type="component" value="Unassembled WGS sequence"/>
</dbReference>
<gene>
    <name evidence="1" type="ORF">SAMN05421594_4798</name>
</gene>